<keyword evidence="8" id="KW-1185">Reference proteome</keyword>
<comment type="caution">
    <text evidence="7">The sequence shown here is derived from an EMBL/GenBank/DDBJ whole genome shotgun (WGS) entry which is preliminary data.</text>
</comment>
<evidence type="ECO:0000256" key="3">
    <source>
        <dbReference type="ARBA" id="ARBA00023136"/>
    </source>
</evidence>
<feature type="signal peptide" evidence="5">
    <location>
        <begin position="1"/>
        <end position="21"/>
    </location>
</feature>
<dbReference type="Pfam" id="PF13505">
    <property type="entry name" value="OMP_b-brl"/>
    <property type="match status" value="1"/>
</dbReference>
<proteinExistence type="inferred from homology"/>
<reference evidence="8" key="1">
    <citation type="journal article" date="2019" name="Int. J. Syst. Evol. Microbiol.">
        <title>The Global Catalogue of Microorganisms (GCM) 10K type strain sequencing project: providing services to taxonomists for standard genome sequencing and annotation.</title>
        <authorList>
            <consortium name="The Broad Institute Genomics Platform"/>
            <consortium name="The Broad Institute Genome Sequencing Center for Infectious Disease"/>
            <person name="Wu L."/>
            <person name="Ma J."/>
        </authorList>
    </citation>
    <scope>NUCLEOTIDE SEQUENCE [LARGE SCALE GENOMIC DNA]</scope>
    <source>
        <strain evidence="8">KCTC 42911</strain>
    </source>
</reference>
<comment type="subcellular location">
    <subcellularLocation>
        <location evidence="1">Membrane</location>
    </subcellularLocation>
</comment>
<dbReference type="InterPro" id="IPR011250">
    <property type="entry name" value="OMP/PagP_B-barrel"/>
</dbReference>
<protein>
    <submittedName>
        <fullName evidence="7">Outer membrane protein</fullName>
    </submittedName>
</protein>
<evidence type="ECO:0000256" key="5">
    <source>
        <dbReference type="SAM" id="SignalP"/>
    </source>
</evidence>
<evidence type="ECO:0000256" key="2">
    <source>
        <dbReference type="ARBA" id="ARBA00022729"/>
    </source>
</evidence>
<keyword evidence="2 5" id="KW-0732">Signal</keyword>
<evidence type="ECO:0000259" key="6">
    <source>
        <dbReference type="Pfam" id="PF13505"/>
    </source>
</evidence>
<dbReference type="InterPro" id="IPR027385">
    <property type="entry name" value="Beta-barrel_OMP"/>
</dbReference>
<keyword evidence="3" id="KW-0472">Membrane</keyword>
<accession>A0ABV7TC47</accession>
<dbReference type="InterPro" id="IPR051692">
    <property type="entry name" value="OMP-like"/>
</dbReference>
<dbReference type="EMBL" id="JBHRXI010000001">
    <property type="protein sequence ID" value="MFC3612332.1"/>
    <property type="molecule type" value="Genomic_DNA"/>
</dbReference>
<feature type="chain" id="PRO_5046398498" evidence="5">
    <location>
        <begin position="22"/>
        <end position="209"/>
    </location>
</feature>
<dbReference type="Gene3D" id="2.40.128.130">
    <property type="entry name" value="Autotransporter beta-domain"/>
    <property type="match status" value="1"/>
</dbReference>
<comment type="similarity">
    <text evidence="4">Belongs to the Omp25/RopB family.</text>
</comment>
<evidence type="ECO:0000256" key="1">
    <source>
        <dbReference type="ARBA" id="ARBA00004370"/>
    </source>
</evidence>
<name>A0ABV7TC47_9RHOB</name>
<dbReference type="RefSeq" id="WP_386733517.1">
    <property type="nucleotide sequence ID" value="NZ_JBHRXI010000001.1"/>
</dbReference>
<evidence type="ECO:0000313" key="8">
    <source>
        <dbReference type="Proteomes" id="UP001595629"/>
    </source>
</evidence>
<dbReference type="Proteomes" id="UP001595629">
    <property type="component" value="Unassembled WGS sequence"/>
</dbReference>
<gene>
    <name evidence="7" type="ORF">ACFORG_01045</name>
</gene>
<dbReference type="SUPFAM" id="SSF56925">
    <property type="entry name" value="OMPA-like"/>
    <property type="match status" value="1"/>
</dbReference>
<sequence length="209" mass="22005">MKRTVLLSTILAGGMASAALAGNLEPAATEPVIAAPVVPATPVSGSWEGGYVGGQLGYGFGEFDVTPPNTFDTDGVIGGFHVGYLWDFGDWVVGPELQYDFADLSFNDGGNSGTFDNIARLKVRGGRDLGDGLVYASAGLAYTNFDGGSGVTNLDFDDPGYVVGVGYDHKISENWVVGGEYQYHKFDDFGASGNDVDFGTVHVRASYKF</sequence>
<organism evidence="7 8">
    <name type="scientific">Lutimaribacter marinistellae</name>
    <dbReference type="NCBI Taxonomy" id="1820329"/>
    <lineage>
        <taxon>Bacteria</taxon>
        <taxon>Pseudomonadati</taxon>
        <taxon>Pseudomonadota</taxon>
        <taxon>Alphaproteobacteria</taxon>
        <taxon>Rhodobacterales</taxon>
        <taxon>Roseobacteraceae</taxon>
        <taxon>Lutimaribacter</taxon>
    </lineage>
</organism>
<dbReference type="PANTHER" id="PTHR34001">
    <property type="entry name" value="BLL7405 PROTEIN"/>
    <property type="match status" value="1"/>
</dbReference>
<dbReference type="InterPro" id="IPR036709">
    <property type="entry name" value="Autotransporte_beta_dom_sf"/>
</dbReference>
<feature type="domain" description="Outer membrane protein beta-barrel" evidence="6">
    <location>
        <begin position="35"/>
        <end position="209"/>
    </location>
</feature>
<dbReference type="PANTHER" id="PTHR34001:SF3">
    <property type="entry name" value="BLL7405 PROTEIN"/>
    <property type="match status" value="1"/>
</dbReference>
<evidence type="ECO:0000313" key="7">
    <source>
        <dbReference type="EMBL" id="MFC3612332.1"/>
    </source>
</evidence>
<evidence type="ECO:0000256" key="4">
    <source>
        <dbReference type="ARBA" id="ARBA00038306"/>
    </source>
</evidence>